<dbReference type="GO" id="GO:0005524">
    <property type="term" value="F:ATP binding"/>
    <property type="evidence" value="ECO:0007669"/>
    <property type="project" value="UniProtKB-KW"/>
</dbReference>
<feature type="domain" description="ABC transporter" evidence="4">
    <location>
        <begin position="2"/>
        <end position="220"/>
    </location>
</feature>
<protein>
    <submittedName>
        <fullName evidence="5">ATP-binding cassette domain-containing protein</fullName>
    </submittedName>
</protein>
<evidence type="ECO:0000256" key="1">
    <source>
        <dbReference type="ARBA" id="ARBA00022448"/>
    </source>
</evidence>
<dbReference type="InterPro" id="IPR027417">
    <property type="entry name" value="P-loop_NTPase"/>
</dbReference>
<dbReference type="InterPro" id="IPR003439">
    <property type="entry name" value="ABC_transporter-like_ATP-bd"/>
</dbReference>
<accession>A0A9D7XHV4</accession>
<comment type="caution">
    <text evidence="5">The sequence shown here is derived from an EMBL/GenBank/DDBJ whole genome shotgun (WGS) entry which is preliminary data.</text>
</comment>
<dbReference type="PROSITE" id="PS50893">
    <property type="entry name" value="ABC_TRANSPORTER_2"/>
    <property type="match status" value="1"/>
</dbReference>
<evidence type="ECO:0000313" key="5">
    <source>
        <dbReference type="EMBL" id="MBK9796532.1"/>
    </source>
</evidence>
<name>A0A9D7XHV4_9BACT</name>
<dbReference type="InterPro" id="IPR050166">
    <property type="entry name" value="ABC_transporter_ATP-bind"/>
</dbReference>
<keyword evidence="1" id="KW-0813">Transport</keyword>
<keyword evidence="2" id="KW-0547">Nucleotide-binding</keyword>
<organism evidence="5 6">
    <name type="scientific">Candidatus Geothrix skivensis</name>
    <dbReference type="NCBI Taxonomy" id="2954439"/>
    <lineage>
        <taxon>Bacteria</taxon>
        <taxon>Pseudomonadati</taxon>
        <taxon>Acidobacteriota</taxon>
        <taxon>Holophagae</taxon>
        <taxon>Holophagales</taxon>
        <taxon>Holophagaceae</taxon>
        <taxon>Geothrix</taxon>
    </lineage>
</organism>
<dbReference type="AlphaFoldDB" id="A0A9D7XHV4"/>
<evidence type="ECO:0000313" key="6">
    <source>
        <dbReference type="Proteomes" id="UP000886657"/>
    </source>
</evidence>
<reference evidence="5" key="1">
    <citation type="submission" date="2020-10" db="EMBL/GenBank/DDBJ databases">
        <title>Connecting structure to function with the recovery of over 1000 high-quality activated sludge metagenome-assembled genomes encoding full-length rRNA genes using long-read sequencing.</title>
        <authorList>
            <person name="Singleton C.M."/>
            <person name="Petriglieri F."/>
            <person name="Kristensen J.M."/>
            <person name="Kirkegaard R.H."/>
            <person name="Michaelsen T.Y."/>
            <person name="Andersen M.H."/>
            <person name="Karst S.M."/>
            <person name="Dueholm M.S."/>
            <person name="Nielsen P.H."/>
            <person name="Albertsen M."/>
        </authorList>
    </citation>
    <scope>NUCLEOTIDE SEQUENCE</scope>
    <source>
        <strain evidence="5">Skiv_18-Q3-R9-52_MAXAC.067</strain>
    </source>
</reference>
<keyword evidence="3 5" id="KW-0067">ATP-binding</keyword>
<dbReference type="EMBL" id="JADKIO010000006">
    <property type="protein sequence ID" value="MBK9796532.1"/>
    <property type="molecule type" value="Genomic_DNA"/>
</dbReference>
<dbReference type="Proteomes" id="UP000886657">
    <property type="component" value="Unassembled WGS sequence"/>
</dbReference>
<evidence type="ECO:0000259" key="4">
    <source>
        <dbReference type="PROSITE" id="PS50893"/>
    </source>
</evidence>
<dbReference type="GO" id="GO:0016887">
    <property type="term" value="F:ATP hydrolysis activity"/>
    <property type="evidence" value="ECO:0007669"/>
    <property type="project" value="InterPro"/>
</dbReference>
<dbReference type="Pfam" id="PF00005">
    <property type="entry name" value="ABC_tran"/>
    <property type="match status" value="1"/>
</dbReference>
<dbReference type="SMART" id="SM00382">
    <property type="entry name" value="AAA"/>
    <property type="match status" value="1"/>
</dbReference>
<dbReference type="SUPFAM" id="SSF52540">
    <property type="entry name" value="P-loop containing nucleoside triphosphate hydrolases"/>
    <property type="match status" value="1"/>
</dbReference>
<sequence length="221" mass="23501">MIQASDLALRAPDGRQLLEGLELALPRGGNLLLTGPSGCGKSRLLRVLAGTERPARGRVRVGGREVWPIGGVLALTGHVRLGFAFAAGGLLSNLSLRENVALPLKFLGLPLPDQQRRTEEALQRLDLRAVAELRPHAVSAAARRHGNLARVLALEPELILLDDPLEGLDARDRATAQDLIQAWSESPAVTLVIAAEEGLAFASLEAERLQLSPAPATVESP</sequence>
<evidence type="ECO:0000256" key="2">
    <source>
        <dbReference type="ARBA" id="ARBA00022741"/>
    </source>
</evidence>
<dbReference type="Gene3D" id="3.40.50.300">
    <property type="entry name" value="P-loop containing nucleotide triphosphate hydrolases"/>
    <property type="match status" value="1"/>
</dbReference>
<proteinExistence type="predicted"/>
<dbReference type="PANTHER" id="PTHR42788:SF19">
    <property type="entry name" value="ALIPHATIC SULFONATES IMPORT ATP-BINDING PROTEIN SSUB 2"/>
    <property type="match status" value="1"/>
</dbReference>
<gene>
    <name evidence="5" type="ORF">IPP58_08525</name>
</gene>
<dbReference type="PANTHER" id="PTHR42788">
    <property type="entry name" value="TAURINE IMPORT ATP-BINDING PROTEIN-RELATED"/>
    <property type="match status" value="1"/>
</dbReference>
<evidence type="ECO:0000256" key="3">
    <source>
        <dbReference type="ARBA" id="ARBA00022840"/>
    </source>
</evidence>
<dbReference type="InterPro" id="IPR003593">
    <property type="entry name" value="AAA+_ATPase"/>
</dbReference>